<dbReference type="AlphaFoldDB" id="G0PM96"/>
<accession>G0PM96</accession>
<dbReference type="HOGENOM" id="CLU_807051_0_0_1"/>
<dbReference type="EMBL" id="GL381309">
    <property type="protein sequence ID" value="EGT36827.1"/>
    <property type="molecule type" value="Genomic_DNA"/>
</dbReference>
<evidence type="ECO:0000313" key="2">
    <source>
        <dbReference type="Proteomes" id="UP000008068"/>
    </source>
</evidence>
<dbReference type="InParanoid" id="G0PM96"/>
<protein>
    <submittedName>
        <fullName evidence="1">Uncharacterized protein</fullName>
    </submittedName>
</protein>
<name>G0PM96_CAEBE</name>
<keyword evidence="2" id="KW-1185">Reference proteome</keyword>
<evidence type="ECO:0000313" key="1">
    <source>
        <dbReference type="EMBL" id="EGT36827.1"/>
    </source>
</evidence>
<gene>
    <name evidence="1" type="ORF">CAEBREN_13958</name>
</gene>
<proteinExistence type="predicted"/>
<sequence length="344" mass="40467">MNTTADVLKLSRHVLCQECALVYAHATKKVNSIPFWKHYLKKTNGIFLLELLEEQITGGKNCDCELLRTEIQKNRRKLVNVLGELNHVEREDCGYDRELIELKLIEKLIQNIDQKMKQLFMSHENLFEPSKERSCPMCAMIDLLDCAKIKSEQNRNEWMNVFEQLWSIQSKYPHLLCHECIDRLELIQNRLGTLSGFHNCELRRMRMLKTFAKLTRSIQRFQISKGRVFKSDMEKMTKVFDNFISQWDLYQSGSEYDQQSSTAENVCHCTRTLNKSRSLQKADTSWEEREEHAYLMDVANMLSELNLTEIVSGCPLNFDHNLDADCFNRERWDKLTDISDCSQD</sequence>
<reference evidence="2" key="1">
    <citation type="submission" date="2011-07" db="EMBL/GenBank/DDBJ databases">
        <authorList>
            <consortium name="Caenorhabditis brenneri Sequencing and Analysis Consortium"/>
            <person name="Wilson R.K."/>
        </authorList>
    </citation>
    <scope>NUCLEOTIDE SEQUENCE [LARGE SCALE GENOMIC DNA]</scope>
    <source>
        <strain evidence="2">PB2801</strain>
    </source>
</reference>
<dbReference type="Proteomes" id="UP000008068">
    <property type="component" value="Unassembled WGS sequence"/>
</dbReference>
<organism evidence="2">
    <name type="scientific">Caenorhabditis brenneri</name>
    <name type="common">Nematode worm</name>
    <dbReference type="NCBI Taxonomy" id="135651"/>
    <lineage>
        <taxon>Eukaryota</taxon>
        <taxon>Metazoa</taxon>
        <taxon>Ecdysozoa</taxon>
        <taxon>Nematoda</taxon>
        <taxon>Chromadorea</taxon>
        <taxon>Rhabditida</taxon>
        <taxon>Rhabditina</taxon>
        <taxon>Rhabditomorpha</taxon>
        <taxon>Rhabditoidea</taxon>
        <taxon>Rhabditidae</taxon>
        <taxon>Peloderinae</taxon>
        <taxon>Caenorhabditis</taxon>
    </lineage>
</organism>